<reference evidence="11" key="1">
    <citation type="submission" date="2018-01" db="EMBL/GenBank/DDBJ databases">
        <authorList>
            <person name="Mao J.F."/>
        </authorList>
    </citation>
    <scope>NUCLEOTIDE SEQUENCE</scope>
    <source>
        <strain evidence="11">Huo1</strain>
        <tissue evidence="11">Leaf</tissue>
    </source>
</reference>
<keyword evidence="4" id="KW-0964">Secreted</keyword>
<keyword evidence="6 9" id="KW-0326">Glycosidase</keyword>
<evidence type="ECO:0000313" key="11">
    <source>
        <dbReference type="EMBL" id="KAG6429195.1"/>
    </source>
</evidence>
<comment type="similarity">
    <text evidence="2 9">Belongs to the glycosyl hydrolase 28 family.</text>
</comment>
<evidence type="ECO:0000256" key="3">
    <source>
        <dbReference type="ARBA" id="ARBA00022512"/>
    </source>
</evidence>
<keyword evidence="7" id="KW-0961">Cell wall biogenesis/degradation</keyword>
<comment type="subcellular location">
    <subcellularLocation>
        <location evidence="1">Secreted</location>
        <location evidence="1">Cell wall</location>
    </subcellularLocation>
</comment>
<dbReference type="GO" id="GO:0005975">
    <property type="term" value="P:carbohydrate metabolic process"/>
    <property type="evidence" value="ECO:0007669"/>
    <property type="project" value="InterPro"/>
</dbReference>
<dbReference type="SUPFAM" id="SSF51126">
    <property type="entry name" value="Pectin lyase-like"/>
    <property type="match status" value="1"/>
</dbReference>
<organism evidence="11">
    <name type="scientific">Salvia splendens</name>
    <name type="common">Scarlet sage</name>
    <dbReference type="NCBI Taxonomy" id="180675"/>
    <lineage>
        <taxon>Eukaryota</taxon>
        <taxon>Viridiplantae</taxon>
        <taxon>Streptophyta</taxon>
        <taxon>Embryophyta</taxon>
        <taxon>Tracheophyta</taxon>
        <taxon>Spermatophyta</taxon>
        <taxon>Magnoliopsida</taxon>
        <taxon>eudicotyledons</taxon>
        <taxon>Gunneridae</taxon>
        <taxon>Pentapetalae</taxon>
        <taxon>asterids</taxon>
        <taxon>lamiids</taxon>
        <taxon>Lamiales</taxon>
        <taxon>Lamiaceae</taxon>
        <taxon>Nepetoideae</taxon>
        <taxon>Mentheae</taxon>
        <taxon>Salviinae</taxon>
        <taxon>Salvia</taxon>
        <taxon>Salvia subgen. Calosphace</taxon>
        <taxon>core Calosphace</taxon>
    </lineage>
</organism>
<evidence type="ECO:0000256" key="2">
    <source>
        <dbReference type="ARBA" id="ARBA00008834"/>
    </source>
</evidence>
<comment type="caution">
    <text evidence="11">The sequence shown here is derived from an EMBL/GenBank/DDBJ whole genome shotgun (WGS) entry which is preliminary data.</text>
</comment>
<evidence type="ECO:0008006" key="13">
    <source>
        <dbReference type="Google" id="ProtNLM"/>
    </source>
</evidence>
<feature type="active site" evidence="8">
    <location>
        <position position="248"/>
    </location>
</feature>
<reference evidence="11" key="2">
    <citation type="submission" date="2020-08" db="EMBL/GenBank/DDBJ databases">
        <title>Plant Genome Project.</title>
        <authorList>
            <person name="Zhang R.-G."/>
        </authorList>
    </citation>
    <scope>NUCLEOTIDE SEQUENCE</scope>
    <source>
        <strain evidence="11">Huo1</strain>
        <tissue evidence="11">Leaf</tissue>
    </source>
</reference>
<dbReference type="AlphaFoldDB" id="A0A8X8YA01"/>
<dbReference type="EMBL" id="PNBA02000003">
    <property type="protein sequence ID" value="KAG6429195.1"/>
    <property type="molecule type" value="Genomic_DNA"/>
</dbReference>
<dbReference type="Proteomes" id="UP000298416">
    <property type="component" value="Unassembled WGS sequence"/>
</dbReference>
<dbReference type="InterPro" id="IPR011050">
    <property type="entry name" value="Pectin_lyase_fold/virulence"/>
</dbReference>
<evidence type="ECO:0000256" key="10">
    <source>
        <dbReference type="SAM" id="SignalP"/>
    </source>
</evidence>
<gene>
    <name evidence="11" type="ORF">SASPL_107239</name>
</gene>
<dbReference type="Gene3D" id="2.160.20.10">
    <property type="entry name" value="Single-stranded right-handed beta-helix, Pectin lyase-like"/>
    <property type="match status" value="1"/>
</dbReference>
<accession>A0A8X8YA01</accession>
<evidence type="ECO:0000256" key="5">
    <source>
        <dbReference type="ARBA" id="ARBA00022801"/>
    </source>
</evidence>
<keyword evidence="10" id="KW-0732">Signal</keyword>
<evidence type="ECO:0000256" key="4">
    <source>
        <dbReference type="ARBA" id="ARBA00022525"/>
    </source>
</evidence>
<dbReference type="InterPro" id="IPR000743">
    <property type="entry name" value="Glyco_hydro_28"/>
</dbReference>
<sequence>MPYGRGRNFISACIVLLVIMQEVGCQPHPTDHTVFDVKNFNAVADGTEDDAMALIRAWVAACGSGAAAKVLIPPGNFMASEVLFAGPCTATKPIIVEIQGTLLANTDLSSYSQGAWISIERVDGLLLTGPGTIDGRGKSVWKYGTDSDLPLLPVALSVKSVENAKVGDLKFVNSMGFHLEVTDSKNIDISKVGITAPGDSPFTHGIHLTNSTNIKITDSVIGTGDDCVSIGYSTQSILVAGVTCGPGHGLSVGSLGKLVDETNVNGITVTNCTLIKTKNGARIRSYHDSPKIEATNIVFEHLVMEGVQNPILIDQHYNSKDNSQESSVRLSDIHFRDISGTSISPISINLNCSSLVPCEKVELADINLKPFDSTIQQLTSACSNAQIITQGQIIPSMPNRCT</sequence>
<evidence type="ECO:0000313" key="12">
    <source>
        <dbReference type="Proteomes" id="UP000298416"/>
    </source>
</evidence>
<evidence type="ECO:0000256" key="9">
    <source>
        <dbReference type="RuleBase" id="RU361169"/>
    </source>
</evidence>
<dbReference type="InterPro" id="IPR006626">
    <property type="entry name" value="PbH1"/>
</dbReference>
<evidence type="ECO:0000256" key="8">
    <source>
        <dbReference type="PROSITE-ProRule" id="PRU10052"/>
    </source>
</evidence>
<evidence type="ECO:0000256" key="6">
    <source>
        <dbReference type="ARBA" id="ARBA00023295"/>
    </source>
</evidence>
<protein>
    <recommendedName>
        <fullName evidence="13">Polygalacturonase</fullName>
    </recommendedName>
</protein>
<evidence type="ECO:0000256" key="7">
    <source>
        <dbReference type="ARBA" id="ARBA00023316"/>
    </source>
</evidence>
<evidence type="ECO:0000256" key="1">
    <source>
        <dbReference type="ARBA" id="ARBA00004191"/>
    </source>
</evidence>
<keyword evidence="5 9" id="KW-0378">Hydrolase</keyword>
<feature type="chain" id="PRO_5036454033" description="Polygalacturonase" evidence="10">
    <location>
        <begin position="26"/>
        <end position="402"/>
    </location>
</feature>
<dbReference type="FunFam" id="2.160.20.10:FF:000004">
    <property type="entry name" value="Pectin lyase-like superfamily protein"/>
    <property type="match status" value="1"/>
</dbReference>
<dbReference type="GO" id="GO:0004650">
    <property type="term" value="F:polygalacturonase activity"/>
    <property type="evidence" value="ECO:0007669"/>
    <property type="project" value="InterPro"/>
</dbReference>
<name>A0A8X8YA01_SALSN</name>
<dbReference type="PROSITE" id="PS00502">
    <property type="entry name" value="POLYGALACTURONASE"/>
    <property type="match status" value="1"/>
</dbReference>
<dbReference type="InterPro" id="IPR012334">
    <property type="entry name" value="Pectin_lyas_fold"/>
</dbReference>
<dbReference type="SMART" id="SM00710">
    <property type="entry name" value="PbH1"/>
    <property type="match status" value="4"/>
</dbReference>
<dbReference type="Pfam" id="PF00295">
    <property type="entry name" value="Glyco_hydro_28"/>
    <property type="match status" value="1"/>
</dbReference>
<keyword evidence="3" id="KW-0134">Cell wall</keyword>
<proteinExistence type="inferred from homology"/>
<feature type="signal peptide" evidence="10">
    <location>
        <begin position="1"/>
        <end position="25"/>
    </location>
</feature>
<dbReference type="PANTHER" id="PTHR31375">
    <property type="match status" value="1"/>
</dbReference>
<keyword evidence="12" id="KW-1185">Reference proteome</keyword>
<dbReference type="GO" id="GO:0071555">
    <property type="term" value="P:cell wall organization"/>
    <property type="evidence" value="ECO:0007669"/>
    <property type="project" value="UniProtKB-KW"/>
</dbReference>